<dbReference type="GO" id="GO:0005634">
    <property type="term" value="C:nucleus"/>
    <property type="evidence" value="ECO:0007669"/>
    <property type="project" value="UniProtKB-SubCell"/>
</dbReference>
<evidence type="ECO:0000256" key="3">
    <source>
        <dbReference type="ARBA" id="ARBA00023125"/>
    </source>
</evidence>
<protein>
    <recommendedName>
        <fullName evidence="6">TF-B3 domain-containing protein</fullName>
    </recommendedName>
</protein>
<keyword evidence="4" id="KW-0804">Transcription</keyword>
<dbReference type="Pfam" id="PF02362">
    <property type="entry name" value="B3"/>
    <property type="match status" value="1"/>
</dbReference>
<comment type="caution">
    <text evidence="7">The sequence shown here is derived from an EMBL/GenBank/DDBJ whole genome shotgun (WGS) entry which is preliminary data.</text>
</comment>
<dbReference type="Proteomes" id="UP001457282">
    <property type="component" value="Unassembled WGS sequence"/>
</dbReference>
<keyword evidence="3" id="KW-0238">DNA-binding</keyword>
<dbReference type="GO" id="GO:0003677">
    <property type="term" value="F:DNA binding"/>
    <property type="evidence" value="ECO:0007669"/>
    <property type="project" value="UniProtKB-KW"/>
</dbReference>
<dbReference type="SUPFAM" id="SSF101936">
    <property type="entry name" value="DNA-binding pseudobarrel domain"/>
    <property type="match status" value="1"/>
</dbReference>
<dbReference type="AlphaFoldDB" id="A0AAW1VSQ8"/>
<dbReference type="Gene3D" id="2.40.330.10">
    <property type="entry name" value="DNA-binding pseudobarrel domain"/>
    <property type="match status" value="1"/>
</dbReference>
<dbReference type="CDD" id="cd10017">
    <property type="entry name" value="B3_DNA"/>
    <property type="match status" value="1"/>
</dbReference>
<evidence type="ECO:0000256" key="5">
    <source>
        <dbReference type="ARBA" id="ARBA00023242"/>
    </source>
</evidence>
<dbReference type="InterPro" id="IPR003340">
    <property type="entry name" value="B3_DNA-bd"/>
</dbReference>
<evidence type="ECO:0000259" key="6">
    <source>
        <dbReference type="PROSITE" id="PS50863"/>
    </source>
</evidence>
<accession>A0AAW1VSQ8</accession>
<dbReference type="InterPro" id="IPR015300">
    <property type="entry name" value="DNA-bd_pseudobarrel_sf"/>
</dbReference>
<proteinExistence type="predicted"/>
<keyword evidence="5" id="KW-0539">Nucleus</keyword>
<feature type="domain" description="TF-B3" evidence="6">
    <location>
        <begin position="29"/>
        <end position="115"/>
    </location>
</feature>
<evidence type="ECO:0000256" key="2">
    <source>
        <dbReference type="ARBA" id="ARBA00023015"/>
    </source>
</evidence>
<evidence type="ECO:0000313" key="7">
    <source>
        <dbReference type="EMBL" id="KAK9911424.1"/>
    </source>
</evidence>
<name>A0AAW1VSQ8_RUBAR</name>
<gene>
    <name evidence="7" type="ORF">M0R45_035333</name>
</gene>
<sequence length="115" mass="12748">MVDSAQPSSNPTVELHGDEFWPLSGNPFFDVVLSKSHLKPLYQMMIPSKLHPILPSCSILTVLTFAGKSWEMTWNGSHKTTKSLDRKSWKAFIDDNNLKVGDGCVLNSQSAAVQD</sequence>
<keyword evidence="8" id="KW-1185">Reference proteome</keyword>
<dbReference type="PROSITE" id="PS50863">
    <property type="entry name" value="B3"/>
    <property type="match status" value="1"/>
</dbReference>
<comment type="subcellular location">
    <subcellularLocation>
        <location evidence="1">Nucleus</location>
    </subcellularLocation>
</comment>
<reference evidence="7 8" key="1">
    <citation type="journal article" date="2023" name="G3 (Bethesda)">
        <title>A chromosome-length genome assembly and annotation of blackberry (Rubus argutus, cv. 'Hillquist').</title>
        <authorList>
            <person name="Bruna T."/>
            <person name="Aryal R."/>
            <person name="Dudchenko O."/>
            <person name="Sargent D.J."/>
            <person name="Mead D."/>
            <person name="Buti M."/>
            <person name="Cavallini A."/>
            <person name="Hytonen T."/>
            <person name="Andres J."/>
            <person name="Pham M."/>
            <person name="Weisz D."/>
            <person name="Mascagni F."/>
            <person name="Usai G."/>
            <person name="Natali L."/>
            <person name="Bassil N."/>
            <person name="Fernandez G.E."/>
            <person name="Lomsadze A."/>
            <person name="Armour M."/>
            <person name="Olukolu B."/>
            <person name="Poorten T."/>
            <person name="Britton C."/>
            <person name="Davik J."/>
            <person name="Ashrafi H."/>
            <person name="Aiden E.L."/>
            <person name="Borodovsky M."/>
            <person name="Worthington M."/>
        </authorList>
    </citation>
    <scope>NUCLEOTIDE SEQUENCE [LARGE SCALE GENOMIC DNA]</scope>
    <source>
        <strain evidence="7">PI 553951</strain>
    </source>
</reference>
<evidence type="ECO:0000256" key="4">
    <source>
        <dbReference type="ARBA" id="ARBA00023163"/>
    </source>
</evidence>
<keyword evidence="2" id="KW-0805">Transcription regulation</keyword>
<organism evidence="7 8">
    <name type="scientific">Rubus argutus</name>
    <name type="common">Southern blackberry</name>
    <dbReference type="NCBI Taxonomy" id="59490"/>
    <lineage>
        <taxon>Eukaryota</taxon>
        <taxon>Viridiplantae</taxon>
        <taxon>Streptophyta</taxon>
        <taxon>Embryophyta</taxon>
        <taxon>Tracheophyta</taxon>
        <taxon>Spermatophyta</taxon>
        <taxon>Magnoliopsida</taxon>
        <taxon>eudicotyledons</taxon>
        <taxon>Gunneridae</taxon>
        <taxon>Pentapetalae</taxon>
        <taxon>rosids</taxon>
        <taxon>fabids</taxon>
        <taxon>Rosales</taxon>
        <taxon>Rosaceae</taxon>
        <taxon>Rosoideae</taxon>
        <taxon>Rosoideae incertae sedis</taxon>
        <taxon>Rubus</taxon>
    </lineage>
</organism>
<dbReference type="EMBL" id="JBEDUW010000007">
    <property type="protein sequence ID" value="KAK9911424.1"/>
    <property type="molecule type" value="Genomic_DNA"/>
</dbReference>
<evidence type="ECO:0000256" key="1">
    <source>
        <dbReference type="ARBA" id="ARBA00004123"/>
    </source>
</evidence>
<evidence type="ECO:0000313" key="8">
    <source>
        <dbReference type="Proteomes" id="UP001457282"/>
    </source>
</evidence>